<dbReference type="AlphaFoldDB" id="A0AAD5SXL2"/>
<name>A0AAD5SXL2_9FUNG</name>
<sequence>MRDSPPIRDKTMLQKLIAESTPAAAETPRYMTPQQYQLNLSSAPFPQSPSTPQSQSAAMAAAAAAAVANIATMPVSNAGKFQPASASKLNSSSAPGGAGASAAAGKKDRVEGGFVVKDAANVLAFLGIEGEIDSWSEKMRWWISGKVFKPLVERCDKVDEQLKVIGWNETLGCGVAAWSGGILNPVGSVVNGTGAGVNTGGFTGFGASIGDNNLFGPKLGTSSLFGQSTLQTTNAFCGNSRATPLQNLASVPRPVSLWEMQQQYGNHPLCQERLKVEQYLNIPEYSSCRPYIMERIQALSKSGGLASFKWDSSSSSSANPFSPSLSSAAKIFGASAYSSFKATDSINPASNFSAKLTGSNKGEDAIKVPSDSEIIVHLVRKFFDEQMGGSGAFSSKYFTILHQFRLFKKADHHRIIISCIEEEFLKYIRYGKFFPICAYERLLTENTKRNNVFQMLSVFAYIVSVTAGGYVGLLNLGGNSFGMITSTEIASGSPGASQFLQEEEDRRRKMRAAGHNSDGENEASKKLA</sequence>
<evidence type="ECO:0000313" key="4">
    <source>
        <dbReference type="Proteomes" id="UP001211907"/>
    </source>
</evidence>
<dbReference type="Pfam" id="PF09786">
    <property type="entry name" value="CytochromB561_N"/>
    <property type="match status" value="1"/>
</dbReference>
<feature type="region of interest" description="Disordered" evidence="1">
    <location>
        <begin position="81"/>
        <end position="103"/>
    </location>
</feature>
<dbReference type="PANTHER" id="PTHR21780:SF0">
    <property type="entry name" value="TRANSMEMBRANE PROTEIN 209"/>
    <property type="match status" value="1"/>
</dbReference>
<organism evidence="3 4">
    <name type="scientific">Physocladia obscura</name>
    <dbReference type="NCBI Taxonomy" id="109957"/>
    <lineage>
        <taxon>Eukaryota</taxon>
        <taxon>Fungi</taxon>
        <taxon>Fungi incertae sedis</taxon>
        <taxon>Chytridiomycota</taxon>
        <taxon>Chytridiomycota incertae sedis</taxon>
        <taxon>Chytridiomycetes</taxon>
        <taxon>Chytridiales</taxon>
        <taxon>Chytriomycetaceae</taxon>
        <taxon>Physocladia</taxon>
    </lineage>
</organism>
<keyword evidence="2" id="KW-0812">Transmembrane</keyword>
<dbReference type="GO" id="GO:0016020">
    <property type="term" value="C:membrane"/>
    <property type="evidence" value="ECO:0007669"/>
    <property type="project" value="TreeGrafter"/>
</dbReference>
<feature type="compositionally biased region" description="Low complexity" evidence="1">
    <location>
        <begin position="91"/>
        <end position="103"/>
    </location>
</feature>
<dbReference type="InterPro" id="IPR019176">
    <property type="entry name" value="Cytochrome_B561-rel"/>
</dbReference>
<protein>
    <submittedName>
        <fullName evidence="3">Uncharacterized protein</fullName>
    </submittedName>
</protein>
<evidence type="ECO:0000256" key="2">
    <source>
        <dbReference type="SAM" id="Phobius"/>
    </source>
</evidence>
<comment type="caution">
    <text evidence="3">The sequence shown here is derived from an EMBL/GenBank/DDBJ whole genome shotgun (WGS) entry which is preliminary data.</text>
</comment>
<dbReference type="PANTHER" id="PTHR21780">
    <property type="entry name" value="TRANSMEMBRANE PROTEIN 209"/>
    <property type="match status" value="1"/>
</dbReference>
<proteinExistence type="predicted"/>
<dbReference type="EMBL" id="JADGJH010001556">
    <property type="protein sequence ID" value="KAJ3112313.1"/>
    <property type="molecule type" value="Genomic_DNA"/>
</dbReference>
<reference evidence="3" key="1">
    <citation type="submission" date="2020-05" db="EMBL/GenBank/DDBJ databases">
        <title>Phylogenomic resolution of chytrid fungi.</title>
        <authorList>
            <person name="Stajich J.E."/>
            <person name="Amses K."/>
            <person name="Simmons R."/>
            <person name="Seto K."/>
            <person name="Myers J."/>
            <person name="Bonds A."/>
            <person name="Quandt C.A."/>
            <person name="Barry K."/>
            <person name="Liu P."/>
            <person name="Grigoriev I."/>
            <person name="Longcore J.E."/>
            <person name="James T.Y."/>
        </authorList>
    </citation>
    <scope>NUCLEOTIDE SEQUENCE</scope>
    <source>
        <strain evidence="3">JEL0513</strain>
    </source>
</reference>
<gene>
    <name evidence="3" type="ORF">HK100_002385</name>
</gene>
<evidence type="ECO:0000313" key="3">
    <source>
        <dbReference type="EMBL" id="KAJ3112313.1"/>
    </source>
</evidence>
<accession>A0AAD5SXL2</accession>
<keyword evidence="2" id="KW-0472">Membrane</keyword>
<dbReference type="Proteomes" id="UP001211907">
    <property type="component" value="Unassembled WGS sequence"/>
</dbReference>
<evidence type="ECO:0000256" key="1">
    <source>
        <dbReference type="SAM" id="MobiDB-lite"/>
    </source>
</evidence>
<feature type="region of interest" description="Disordered" evidence="1">
    <location>
        <begin position="492"/>
        <end position="528"/>
    </location>
</feature>
<feature type="transmembrane region" description="Helical" evidence="2">
    <location>
        <begin position="452"/>
        <end position="473"/>
    </location>
</feature>
<keyword evidence="2" id="KW-1133">Transmembrane helix</keyword>
<keyword evidence="4" id="KW-1185">Reference proteome</keyword>